<evidence type="ECO:0000256" key="9">
    <source>
        <dbReference type="PIRNR" id="PIRNR004553"/>
    </source>
</evidence>
<organism evidence="10 11">
    <name type="scientific">Idiomarina tyrosinivorans</name>
    <dbReference type="NCBI Taxonomy" id="1445662"/>
    <lineage>
        <taxon>Bacteria</taxon>
        <taxon>Pseudomonadati</taxon>
        <taxon>Pseudomonadota</taxon>
        <taxon>Gammaproteobacteria</taxon>
        <taxon>Alteromonadales</taxon>
        <taxon>Idiomarinaceae</taxon>
        <taxon>Idiomarina</taxon>
    </lineage>
</organism>
<dbReference type="GO" id="GO:0052913">
    <property type="term" value="F:16S rRNA (guanine(966)-N(2))-methyltransferase activity"/>
    <property type="evidence" value="ECO:0007669"/>
    <property type="project" value="UniProtKB-EC"/>
</dbReference>
<evidence type="ECO:0000256" key="2">
    <source>
        <dbReference type="ARBA" id="ARBA00005269"/>
    </source>
</evidence>
<accession>A0A432ZTE4</accession>
<reference evidence="10 11" key="1">
    <citation type="journal article" date="2011" name="Front. Microbiol.">
        <title>Genomic signatures of strain selection and enhancement in Bacillus atrophaeus var. globigii, a historical biowarfare simulant.</title>
        <authorList>
            <person name="Gibbons H.S."/>
            <person name="Broomall S.M."/>
            <person name="McNew L.A."/>
            <person name="Daligault H."/>
            <person name="Chapman C."/>
            <person name="Bruce D."/>
            <person name="Karavis M."/>
            <person name="Krepps M."/>
            <person name="McGregor P.A."/>
            <person name="Hong C."/>
            <person name="Park K.H."/>
            <person name="Akmal A."/>
            <person name="Feldman A."/>
            <person name="Lin J.S."/>
            <person name="Chang W.E."/>
            <person name="Higgs B.W."/>
            <person name="Demirev P."/>
            <person name="Lindquist J."/>
            <person name="Liem A."/>
            <person name="Fochler E."/>
            <person name="Read T.D."/>
            <person name="Tapia R."/>
            <person name="Johnson S."/>
            <person name="Bishop-Lilly K.A."/>
            <person name="Detter C."/>
            <person name="Han C."/>
            <person name="Sozhamannan S."/>
            <person name="Rosenzweig C.N."/>
            <person name="Skowronski E.W."/>
        </authorList>
    </citation>
    <scope>NUCLEOTIDE SEQUENCE [LARGE SCALE GENOMIC DNA]</scope>
    <source>
        <strain evidence="10 11">CC-PW-9</strain>
    </source>
</reference>
<dbReference type="Pfam" id="PF03602">
    <property type="entry name" value="Cons_hypoth95"/>
    <property type="match status" value="1"/>
</dbReference>
<dbReference type="RefSeq" id="WP_126841118.1">
    <property type="nucleotide sequence ID" value="NZ_PIQH01000002.1"/>
</dbReference>
<dbReference type="EC" id="2.1.1.171" evidence="3 9"/>
<evidence type="ECO:0000256" key="7">
    <source>
        <dbReference type="ARBA" id="ARBA00022691"/>
    </source>
</evidence>
<dbReference type="CDD" id="cd02440">
    <property type="entry name" value="AdoMet_MTases"/>
    <property type="match status" value="1"/>
</dbReference>
<proteinExistence type="inferred from homology"/>
<evidence type="ECO:0000256" key="4">
    <source>
        <dbReference type="ARBA" id="ARBA00013682"/>
    </source>
</evidence>
<dbReference type="OrthoDB" id="9803017at2"/>
<dbReference type="SUPFAM" id="SSF53335">
    <property type="entry name" value="S-adenosyl-L-methionine-dependent methyltransferases"/>
    <property type="match status" value="1"/>
</dbReference>
<sequence length="191" mass="21311">MAKPSHTGTGKFRIIAGQWRGRKFPIADAEGLRPTTDRVRETVFNWLQPVVVDSQCLDLFAGSGSLGFEAASRGAKFVTFIEKQSAVARQLQRNIQTLGEPQLQAIEADALQWLQHTPAAPYSLIFLDPPFQQQLLMPAIELLQQPGYTEPGSYIYIEHEKGLALALPPHWQILKDKTFGQVQSTLIEVTE</sequence>
<comment type="function">
    <text evidence="1 9">Specifically methylates the guanine in position 966 of 16S rRNA in the assembled 30S particle.</text>
</comment>
<evidence type="ECO:0000256" key="6">
    <source>
        <dbReference type="ARBA" id="ARBA00022679"/>
    </source>
</evidence>
<comment type="caution">
    <text evidence="10">The sequence shown here is derived from an EMBL/GenBank/DDBJ whole genome shotgun (WGS) entry which is preliminary data.</text>
</comment>
<dbReference type="GO" id="GO:0003676">
    <property type="term" value="F:nucleic acid binding"/>
    <property type="evidence" value="ECO:0007669"/>
    <property type="project" value="InterPro"/>
</dbReference>
<dbReference type="InterPro" id="IPR002052">
    <property type="entry name" value="DNA_methylase_N6_adenine_CS"/>
</dbReference>
<dbReference type="Proteomes" id="UP000287996">
    <property type="component" value="Unassembled WGS sequence"/>
</dbReference>
<dbReference type="PANTHER" id="PTHR43542:SF1">
    <property type="entry name" value="METHYLTRANSFERASE"/>
    <property type="match status" value="1"/>
</dbReference>
<dbReference type="PANTHER" id="PTHR43542">
    <property type="entry name" value="METHYLTRANSFERASE"/>
    <property type="match status" value="1"/>
</dbReference>
<keyword evidence="7 9" id="KW-0949">S-adenosyl-L-methionine</keyword>
<protein>
    <recommendedName>
        <fullName evidence="4 9">Ribosomal RNA small subunit methyltransferase D</fullName>
        <ecNumber evidence="3 9">2.1.1.171</ecNumber>
    </recommendedName>
</protein>
<dbReference type="EMBL" id="PIQH01000002">
    <property type="protein sequence ID" value="RUO81122.1"/>
    <property type="molecule type" value="Genomic_DNA"/>
</dbReference>
<keyword evidence="6 9" id="KW-0808">Transferase</keyword>
<evidence type="ECO:0000256" key="5">
    <source>
        <dbReference type="ARBA" id="ARBA00022603"/>
    </source>
</evidence>
<keyword evidence="11" id="KW-1185">Reference proteome</keyword>
<evidence type="ECO:0000313" key="10">
    <source>
        <dbReference type="EMBL" id="RUO81122.1"/>
    </source>
</evidence>
<evidence type="ECO:0000256" key="1">
    <source>
        <dbReference type="ARBA" id="ARBA00002649"/>
    </source>
</evidence>
<dbReference type="PROSITE" id="PS00092">
    <property type="entry name" value="N6_MTASE"/>
    <property type="match status" value="1"/>
</dbReference>
<name>A0A432ZTE4_9GAMM</name>
<dbReference type="InterPro" id="IPR029063">
    <property type="entry name" value="SAM-dependent_MTases_sf"/>
</dbReference>
<comment type="catalytic activity">
    <reaction evidence="8 9">
        <text>guanosine(966) in 16S rRNA + S-adenosyl-L-methionine = N(2)-methylguanosine(966) in 16S rRNA + S-adenosyl-L-homocysteine + H(+)</text>
        <dbReference type="Rhea" id="RHEA:23548"/>
        <dbReference type="Rhea" id="RHEA-COMP:10211"/>
        <dbReference type="Rhea" id="RHEA-COMP:10212"/>
        <dbReference type="ChEBI" id="CHEBI:15378"/>
        <dbReference type="ChEBI" id="CHEBI:57856"/>
        <dbReference type="ChEBI" id="CHEBI:59789"/>
        <dbReference type="ChEBI" id="CHEBI:74269"/>
        <dbReference type="ChEBI" id="CHEBI:74481"/>
        <dbReference type="EC" id="2.1.1.171"/>
    </reaction>
</comment>
<evidence type="ECO:0000313" key="11">
    <source>
        <dbReference type="Proteomes" id="UP000287996"/>
    </source>
</evidence>
<dbReference type="NCBIfam" id="TIGR00095">
    <property type="entry name" value="16S rRNA (guanine(966)-N(2))-methyltransferase RsmD"/>
    <property type="match status" value="1"/>
</dbReference>
<evidence type="ECO:0000256" key="3">
    <source>
        <dbReference type="ARBA" id="ARBA00012141"/>
    </source>
</evidence>
<dbReference type="InterPro" id="IPR004398">
    <property type="entry name" value="RNA_MeTrfase_RsmD"/>
</dbReference>
<gene>
    <name evidence="10" type="primary">rsmD</name>
    <name evidence="10" type="ORF">CWI84_03150</name>
</gene>
<dbReference type="PIRSF" id="PIRSF004553">
    <property type="entry name" value="CHP00095"/>
    <property type="match status" value="1"/>
</dbReference>
<dbReference type="AlphaFoldDB" id="A0A432ZTE4"/>
<comment type="similarity">
    <text evidence="2 9">Belongs to the methyltransferase superfamily. RsmD family.</text>
</comment>
<evidence type="ECO:0000256" key="8">
    <source>
        <dbReference type="ARBA" id="ARBA00048326"/>
    </source>
</evidence>
<keyword evidence="9" id="KW-0698">rRNA processing</keyword>
<keyword evidence="5 9" id="KW-0489">Methyltransferase</keyword>
<dbReference type="Gene3D" id="3.40.50.150">
    <property type="entry name" value="Vaccinia Virus protein VP39"/>
    <property type="match status" value="1"/>
</dbReference>